<accession>L0G149</accession>
<organism evidence="1 2">
    <name type="scientific">Echinicola vietnamensis (strain DSM 17526 / LMG 23754 / KMM 6221)</name>
    <dbReference type="NCBI Taxonomy" id="926556"/>
    <lineage>
        <taxon>Bacteria</taxon>
        <taxon>Pseudomonadati</taxon>
        <taxon>Bacteroidota</taxon>
        <taxon>Cytophagia</taxon>
        <taxon>Cytophagales</taxon>
        <taxon>Cyclobacteriaceae</taxon>
        <taxon>Echinicola</taxon>
    </lineage>
</organism>
<name>L0G149_ECHVK</name>
<protein>
    <submittedName>
        <fullName evidence="1">Uncharacterized protein</fullName>
    </submittedName>
</protein>
<dbReference type="Proteomes" id="UP000010796">
    <property type="component" value="Chromosome"/>
</dbReference>
<sequence length="62" mass="7052">MIFYGEKLVISSGVTRYVFVNYLWLRDVKGSGDHDGNMRGSSGLPNSVPITLPFVLKFYFVY</sequence>
<reference evidence="2" key="1">
    <citation type="submission" date="2012-02" db="EMBL/GenBank/DDBJ databases">
        <title>The complete genome of Echinicola vietnamensis DSM 17526.</title>
        <authorList>
            <person name="Lucas S."/>
            <person name="Copeland A."/>
            <person name="Lapidus A."/>
            <person name="Glavina del Rio T."/>
            <person name="Dalin E."/>
            <person name="Tice H."/>
            <person name="Bruce D."/>
            <person name="Goodwin L."/>
            <person name="Pitluck S."/>
            <person name="Peters L."/>
            <person name="Ovchinnikova G."/>
            <person name="Teshima H."/>
            <person name="Kyrpides N."/>
            <person name="Mavromatis K."/>
            <person name="Ivanova N."/>
            <person name="Brettin T."/>
            <person name="Detter J.C."/>
            <person name="Han C."/>
            <person name="Larimer F."/>
            <person name="Land M."/>
            <person name="Hauser L."/>
            <person name="Markowitz V."/>
            <person name="Cheng J.-F."/>
            <person name="Hugenholtz P."/>
            <person name="Woyke T."/>
            <person name="Wu D."/>
            <person name="Brambilla E."/>
            <person name="Klenk H.-P."/>
            <person name="Eisen J.A."/>
        </authorList>
    </citation>
    <scope>NUCLEOTIDE SEQUENCE [LARGE SCALE GENOMIC DNA]</scope>
    <source>
        <strain evidence="2">DSM 17526 / LMG 23754 / KMM 6221</strain>
    </source>
</reference>
<dbReference type="HOGENOM" id="CLU_2896894_0_0_10"/>
<dbReference type="KEGG" id="evi:Echvi_2302"/>
<evidence type="ECO:0000313" key="2">
    <source>
        <dbReference type="Proteomes" id="UP000010796"/>
    </source>
</evidence>
<dbReference type="AlphaFoldDB" id="L0G149"/>
<keyword evidence="2" id="KW-1185">Reference proteome</keyword>
<dbReference type="EMBL" id="CP003346">
    <property type="protein sequence ID" value="AGA78550.1"/>
    <property type="molecule type" value="Genomic_DNA"/>
</dbReference>
<gene>
    <name evidence="1" type="ordered locus">Echvi_2302</name>
</gene>
<evidence type="ECO:0000313" key="1">
    <source>
        <dbReference type="EMBL" id="AGA78550.1"/>
    </source>
</evidence>
<dbReference type="STRING" id="926556.Echvi_2302"/>
<proteinExistence type="predicted"/>